<keyword evidence="1" id="KW-0479">Metal-binding</keyword>
<gene>
    <name evidence="5" type="ORF">CXB51_008521</name>
</gene>
<dbReference type="PANTHER" id="PTHR42648:SF18">
    <property type="entry name" value="RETROTRANSPOSON, UNCLASSIFIED-LIKE PROTEIN"/>
    <property type="match status" value="1"/>
</dbReference>
<dbReference type="AlphaFoldDB" id="A0A8J6D875"/>
<dbReference type="GO" id="GO:0016787">
    <property type="term" value="F:hydrolase activity"/>
    <property type="evidence" value="ECO:0007669"/>
    <property type="project" value="UniProtKB-KW"/>
</dbReference>
<feature type="domain" description="Reverse transcriptase Ty1/copia-type" evidence="3">
    <location>
        <begin position="225"/>
        <end position="346"/>
    </location>
</feature>
<evidence type="ECO:0000256" key="2">
    <source>
        <dbReference type="ARBA" id="ARBA00022801"/>
    </source>
</evidence>
<dbReference type="Proteomes" id="UP000701853">
    <property type="component" value="Chromosome 4"/>
</dbReference>
<feature type="domain" description="Retroviral polymerase SH3-like" evidence="4">
    <location>
        <begin position="81"/>
        <end position="136"/>
    </location>
</feature>
<proteinExistence type="predicted"/>
<sequence length="426" mass="49668">MSRVKVKDRVCEVCQLGKQVRLPFPINKAWRARDKLQLVHTDICGPMKTSSLSDSRYFVLFIDDYTRHKPTVSHLKEFGYVCYTLIPTKKRTKLKRRSVPGIFVGYSSIKKGYRVFDPSTKRILVSKDVKFDEGNIEDGFDDIPVRRTRTVTDIYQRCDVAMLEPTKFDKVVKEDCWKRAMEAEIEMVFRIKYNALNKHKVRLVVKGYSQQYGIDFSETFAPVFAFLNGFLKEEIFTEQPDGFKVSSEEHKVYRLKKALYGLKQAPRAWYDKIDTYLSRLGFEKNICELTLYVKKSESETLLIVPLYIDDLLVIGSKRKLIEELKRQMQDVFEMTDLGEMTYFLGYFDSDWAGSIDDMKSTSGYFFTLDSVVFYWSSKKQQTVTQLTTEVEYIAAAATVNQAIWLRKLLCDLNENQEEATEIKVDN</sequence>
<name>A0A8J6D875_9ROSI</name>
<dbReference type="EMBL" id="JAHUZN010000004">
    <property type="protein sequence ID" value="KAG8497315.1"/>
    <property type="molecule type" value="Genomic_DNA"/>
</dbReference>
<dbReference type="PANTHER" id="PTHR42648">
    <property type="entry name" value="TRANSPOSASE, PUTATIVE-RELATED"/>
    <property type="match status" value="1"/>
</dbReference>
<organism evidence="5 6">
    <name type="scientific">Gossypium anomalum</name>
    <dbReference type="NCBI Taxonomy" id="47600"/>
    <lineage>
        <taxon>Eukaryota</taxon>
        <taxon>Viridiplantae</taxon>
        <taxon>Streptophyta</taxon>
        <taxon>Embryophyta</taxon>
        <taxon>Tracheophyta</taxon>
        <taxon>Spermatophyta</taxon>
        <taxon>Magnoliopsida</taxon>
        <taxon>eudicotyledons</taxon>
        <taxon>Gunneridae</taxon>
        <taxon>Pentapetalae</taxon>
        <taxon>rosids</taxon>
        <taxon>malvids</taxon>
        <taxon>Malvales</taxon>
        <taxon>Malvaceae</taxon>
        <taxon>Malvoideae</taxon>
        <taxon>Gossypium</taxon>
    </lineage>
</organism>
<dbReference type="InterPro" id="IPR039537">
    <property type="entry name" value="Retrotran_Ty1/copia-like"/>
</dbReference>
<dbReference type="Pfam" id="PF07727">
    <property type="entry name" value="RVT_2"/>
    <property type="match status" value="1"/>
</dbReference>
<dbReference type="GO" id="GO:0046872">
    <property type="term" value="F:metal ion binding"/>
    <property type="evidence" value="ECO:0007669"/>
    <property type="project" value="UniProtKB-KW"/>
</dbReference>
<dbReference type="SUPFAM" id="SSF56672">
    <property type="entry name" value="DNA/RNA polymerases"/>
    <property type="match status" value="1"/>
</dbReference>
<keyword evidence="2" id="KW-0378">Hydrolase</keyword>
<dbReference type="InterPro" id="IPR013103">
    <property type="entry name" value="RVT_2"/>
</dbReference>
<protein>
    <recommendedName>
        <fullName evidence="7">Reverse transcriptase Ty1/copia-type domain-containing protein</fullName>
    </recommendedName>
</protein>
<reference evidence="5 6" key="1">
    <citation type="journal article" date="2021" name="bioRxiv">
        <title>The Gossypium anomalum genome as a resource for cotton improvement and evolutionary analysis of hybrid incompatibility.</title>
        <authorList>
            <person name="Grover C.E."/>
            <person name="Yuan D."/>
            <person name="Arick M.A."/>
            <person name="Miller E.R."/>
            <person name="Hu G."/>
            <person name="Peterson D.G."/>
            <person name="Wendel J.F."/>
            <person name="Udall J.A."/>
        </authorList>
    </citation>
    <scope>NUCLEOTIDE SEQUENCE [LARGE SCALE GENOMIC DNA]</scope>
    <source>
        <strain evidence="5">JFW-Udall</strain>
        <tissue evidence="5">Leaf</tissue>
    </source>
</reference>
<evidence type="ECO:0000259" key="3">
    <source>
        <dbReference type="Pfam" id="PF07727"/>
    </source>
</evidence>
<comment type="caution">
    <text evidence="5">The sequence shown here is derived from an EMBL/GenBank/DDBJ whole genome shotgun (WGS) entry which is preliminary data.</text>
</comment>
<evidence type="ECO:0008006" key="7">
    <source>
        <dbReference type="Google" id="ProtNLM"/>
    </source>
</evidence>
<dbReference type="Pfam" id="PF25597">
    <property type="entry name" value="SH3_retrovirus"/>
    <property type="match status" value="1"/>
</dbReference>
<dbReference type="CDD" id="cd09272">
    <property type="entry name" value="RNase_HI_RT_Ty1"/>
    <property type="match status" value="1"/>
</dbReference>
<evidence type="ECO:0000313" key="6">
    <source>
        <dbReference type="Proteomes" id="UP000701853"/>
    </source>
</evidence>
<accession>A0A8J6D875</accession>
<dbReference type="OrthoDB" id="783290at2759"/>
<evidence type="ECO:0000259" key="4">
    <source>
        <dbReference type="Pfam" id="PF25597"/>
    </source>
</evidence>
<keyword evidence="6" id="KW-1185">Reference proteome</keyword>
<evidence type="ECO:0000313" key="5">
    <source>
        <dbReference type="EMBL" id="KAG8497315.1"/>
    </source>
</evidence>
<dbReference type="InterPro" id="IPR057670">
    <property type="entry name" value="SH3_retrovirus"/>
</dbReference>
<evidence type="ECO:0000256" key="1">
    <source>
        <dbReference type="ARBA" id="ARBA00022723"/>
    </source>
</evidence>
<dbReference type="InterPro" id="IPR043502">
    <property type="entry name" value="DNA/RNA_pol_sf"/>
</dbReference>